<evidence type="ECO:0000256" key="2">
    <source>
        <dbReference type="ARBA" id="ARBA00010320"/>
    </source>
</evidence>
<dbReference type="PANTHER" id="PTHR32198:SF2">
    <property type="entry name" value="MITOCHONDRIAL ESCAPE PROTEIN 2"/>
    <property type="match status" value="1"/>
</dbReference>
<keyword evidence="10" id="KW-0507">mRNA processing</keyword>
<keyword evidence="10" id="KW-0694">RNA-binding</keyword>
<dbReference type="FunCoup" id="S8E6E8">
    <property type="interactions" value="8"/>
</dbReference>
<proteinExistence type="inferred from homology"/>
<evidence type="ECO:0000256" key="10">
    <source>
        <dbReference type="RuleBase" id="RU367108"/>
    </source>
</evidence>
<keyword evidence="8" id="KW-0472">Membrane</keyword>
<dbReference type="SUPFAM" id="SSF54928">
    <property type="entry name" value="RNA-binding domain, RBD"/>
    <property type="match status" value="1"/>
</dbReference>
<dbReference type="InterPro" id="IPR018850">
    <property type="entry name" value="Mt_escape_2_C"/>
</dbReference>
<dbReference type="GO" id="GO:0005743">
    <property type="term" value="C:mitochondrial inner membrane"/>
    <property type="evidence" value="ECO:0007669"/>
    <property type="project" value="UniProtKB-SubCell"/>
</dbReference>
<dbReference type="AlphaFoldDB" id="S8E6E8"/>
<evidence type="ECO:0000259" key="11">
    <source>
        <dbReference type="Pfam" id="PF10443"/>
    </source>
</evidence>
<dbReference type="OrthoDB" id="10267654at2759"/>
<evidence type="ECO:0000313" key="12">
    <source>
        <dbReference type="EMBL" id="EPT00203.1"/>
    </source>
</evidence>
<keyword evidence="6" id="KW-1133">Transmembrane helix</keyword>
<dbReference type="eggNOG" id="ENOG502QS0P">
    <property type="taxonomic scope" value="Eukaryota"/>
</dbReference>
<dbReference type="InterPro" id="IPR035979">
    <property type="entry name" value="RBD_domain_sf"/>
</dbReference>
<evidence type="ECO:0000256" key="9">
    <source>
        <dbReference type="ARBA" id="ARBA00025276"/>
    </source>
</evidence>
<evidence type="ECO:0000256" key="1">
    <source>
        <dbReference type="ARBA" id="ARBA00004434"/>
    </source>
</evidence>
<evidence type="ECO:0000256" key="7">
    <source>
        <dbReference type="ARBA" id="ARBA00023128"/>
    </source>
</evidence>
<keyword evidence="5 10" id="KW-0999">Mitochondrion inner membrane</keyword>
<evidence type="ECO:0000256" key="4">
    <source>
        <dbReference type="ARBA" id="ARBA00022692"/>
    </source>
</evidence>
<dbReference type="EMBL" id="KE504151">
    <property type="protein sequence ID" value="EPT00203.1"/>
    <property type="molecule type" value="Genomic_DNA"/>
</dbReference>
<gene>
    <name evidence="12" type="ORF">FOMPIDRAFT_152526</name>
</gene>
<dbReference type="InParanoid" id="S8E6E8"/>
<dbReference type="InterPro" id="IPR027417">
    <property type="entry name" value="P-loop_NTPase"/>
</dbReference>
<keyword evidence="13" id="KW-1185">Reference proteome</keyword>
<keyword evidence="7 10" id="KW-0496">Mitochondrion</keyword>
<evidence type="ECO:0000256" key="6">
    <source>
        <dbReference type="ARBA" id="ARBA00022989"/>
    </source>
</evidence>
<name>S8E6E8_FOMSC</name>
<evidence type="ECO:0000256" key="5">
    <source>
        <dbReference type="ARBA" id="ARBA00022792"/>
    </source>
</evidence>
<keyword evidence="4" id="KW-0812">Transmembrane</keyword>
<dbReference type="HOGENOM" id="CLU_007861_1_0_1"/>
<dbReference type="GO" id="GO:0003723">
    <property type="term" value="F:RNA binding"/>
    <property type="evidence" value="ECO:0007669"/>
    <property type="project" value="UniProtKB-UniRule"/>
</dbReference>
<protein>
    <recommendedName>
        <fullName evidence="3 10">Mitochondrial escape protein 2</fullName>
    </recommendedName>
</protein>
<comment type="subcellular location">
    <subcellularLocation>
        <location evidence="1 10">Mitochondrion inner membrane</location>
        <topology evidence="1 10">Single-pass membrane protein</topology>
    </subcellularLocation>
</comment>
<dbReference type="STRING" id="743788.S8E6E8"/>
<feature type="domain" description="Mitochondrial escape protein 2 C-terminal" evidence="11">
    <location>
        <begin position="349"/>
        <end position="835"/>
    </location>
</feature>
<comment type="function">
    <text evidence="9 10">Plays a role in maintaining the mitochondrial genome and in controlling the mtDNA escape. Involved in the regulation of mtDNA nucleotide structure and number. May have a dispensable role in early maturation of pre-rRNA.</text>
</comment>
<evidence type="ECO:0000256" key="3">
    <source>
        <dbReference type="ARBA" id="ARBA00020222"/>
    </source>
</evidence>
<dbReference type="PANTHER" id="PTHR32198">
    <property type="entry name" value="MITOCHONDRIAL ESCAPE PROTEIN 2"/>
    <property type="match status" value="1"/>
</dbReference>
<dbReference type="SUPFAM" id="SSF52540">
    <property type="entry name" value="P-loop containing nucleoside triphosphate hydrolases"/>
    <property type="match status" value="2"/>
</dbReference>
<dbReference type="InterPro" id="IPR039627">
    <property type="entry name" value="Yme2_C"/>
</dbReference>
<dbReference type="GO" id="GO:0006397">
    <property type="term" value="P:mRNA processing"/>
    <property type="evidence" value="ECO:0007669"/>
    <property type="project" value="UniProtKB-UniRule"/>
</dbReference>
<dbReference type="Pfam" id="PF10443">
    <property type="entry name" value="RNA12"/>
    <property type="match status" value="1"/>
</dbReference>
<organism evidence="12 13">
    <name type="scientific">Fomitopsis schrenkii</name>
    <name type="common">Brown rot fungus</name>
    <dbReference type="NCBI Taxonomy" id="2126942"/>
    <lineage>
        <taxon>Eukaryota</taxon>
        <taxon>Fungi</taxon>
        <taxon>Dikarya</taxon>
        <taxon>Basidiomycota</taxon>
        <taxon>Agaricomycotina</taxon>
        <taxon>Agaricomycetes</taxon>
        <taxon>Polyporales</taxon>
        <taxon>Fomitopsis</taxon>
    </lineage>
</organism>
<reference evidence="12 13" key="1">
    <citation type="journal article" date="2012" name="Science">
        <title>The Paleozoic origin of enzymatic lignin decomposition reconstructed from 31 fungal genomes.</title>
        <authorList>
            <person name="Floudas D."/>
            <person name="Binder M."/>
            <person name="Riley R."/>
            <person name="Barry K."/>
            <person name="Blanchette R.A."/>
            <person name="Henrissat B."/>
            <person name="Martinez A.T."/>
            <person name="Otillar R."/>
            <person name="Spatafora J.W."/>
            <person name="Yadav J.S."/>
            <person name="Aerts A."/>
            <person name="Benoit I."/>
            <person name="Boyd A."/>
            <person name="Carlson A."/>
            <person name="Copeland A."/>
            <person name="Coutinho P.M."/>
            <person name="de Vries R.P."/>
            <person name="Ferreira P."/>
            <person name="Findley K."/>
            <person name="Foster B."/>
            <person name="Gaskell J."/>
            <person name="Glotzer D."/>
            <person name="Gorecki P."/>
            <person name="Heitman J."/>
            <person name="Hesse C."/>
            <person name="Hori C."/>
            <person name="Igarashi K."/>
            <person name="Jurgens J.A."/>
            <person name="Kallen N."/>
            <person name="Kersten P."/>
            <person name="Kohler A."/>
            <person name="Kuees U."/>
            <person name="Kumar T.K.A."/>
            <person name="Kuo A."/>
            <person name="LaButti K."/>
            <person name="Larrondo L.F."/>
            <person name="Lindquist E."/>
            <person name="Ling A."/>
            <person name="Lombard V."/>
            <person name="Lucas S."/>
            <person name="Lundell T."/>
            <person name="Martin R."/>
            <person name="McLaughlin D.J."/>
            <person name="Morgenstern I."/>
            <person name="Morin E."/>
            <person name="Murat C."/>
            <person name="Nagy L.G."/>
            <person name="Nolan M."/>
            <person name="Ohm R.A."/>
            <person name="Patyshakuliyeva A."/>
            <person name="Rokas A."/>
            <person name="Ruiz-Duenas F.J."/>
            <person name="Sabat G."/>
            <person name="Salamov A."/>
            <person name="Samejima M."/>
            <person name="Schmutz J."/>
            <person name="Slot J.C."/>
            <person name="St John F."/>
            <person name="Stenlid J."/>
            <person name="Sun H."/>
            <person name="Sun S."/>
            <person name="Syed K."/>
            <person name="Tsang A."/>
            <person name="Wiebenga A."/>
            <person name="Young D."/>
            <person name="Pisabarro A."/>
            <person name="Eastwood D.C."/>
            <person name="Martin F."/>
            <person name="Cullen D."/>
            <person name="Grigoriev I.V."/>
            <person name="Hibbett D.S."/>
        </authorList>
    </citation>
    <scope>NUCLEOTIDE SEQUENCE</scope>
    <source>
        <strain evidence="13">FP-58527</strain>
    </source>
</reference>
<evidence type="ECO:0000313" key="13">
    <source>
        <dbReference type="Proteomes" id="UP000015241"/>
    </source>
</evidence>
<dbReference type="Gene3D" id="3.40.50.300">
    <property type="entry name" value="P-loop containing nucleotide triphosphate hydrolases"/>
    <property type="match status" value="1"/>
</dbReference>
<accession>S8E6E8</accession>
<evidence type="ECO:0000256" key="8">
    <source>
        <dbReference type="ARBA" id="ARBA00023136"/>
    </source>
</evidence>
<dbReference type="Proteomes" id="UP000015241">
    <property type="component" value="Unassembled WGS sequence"/>
</dbReference>
<comment type="similarity">
    <text evidence="2 10">Belongs to the YME2 family.</text>
</comment>
<sequence>MLQRSVTKHITRNATTGSTQRIAVGVQRALFTRRTNATVATASQDTTEQCNERHEGCVFVDSIFPLRLGVWDIRRYVSYFRRETLLDELHALFGNVKDYGFKIVAVEPHEKDGGAFIRFSYDATAENAEKDIVQRLQELAAEHGGVPSWYGVSRGDIWPVKGKPWREDMNRFPSPILRVSFEGPDLREETLYELLRPYGRIQDVSQPTPPPVAGGLRFSTVTFSRLRSAAVAHNSVHGFAVQSPTSSAKTILRTTYQAPVQAHAVRDYIGSHPRIFLPVLFFLLGTLTYTIFDPIRVLFVEGTLEGWFDIKQFQAYQWLRNTALPRFSLTATTNSEEMHTPAQDVWKERKDAETALERYLNDLPNTVAFVYGPQGSGKTTMISTLLKQSGRKSLVIDVKELSKTTSDAALLSSLARQTGYWPIFSVFNSFNNLIDLASVGLIGQKAGFSTSLSDQLKQILEVVGTGLGRVNTTHRKRHERAVQNARLAERRRAEEARVRARIEEGAWHDGRIDCLAGNGVMSELGVGDETFHPEERVLIVGAVSSGEEKQVEEKAPRQRERSMEGVRAIEAMPIVVVRGFESKGGGASKEEMLDVLSRWAASLAQNQVAHVIVVSENRENAKRVAKALPSQPLNVVTLSDADNSSALSFVRQKLRDSGIDVKFNKEQTAYIQRLGGRASDLESLVHKVRNGQTVQEAIEDIVTRGVSEIRKNAFGEDLEDAKNLPWSREQAWALMKKLSQKPEISYYDVLMDFPFKNDETALRHLEHAELIAIGTENGRPSTIKPGKPVYQYVFERLVQDPLIRATQDIAFNERVIATSESTIKSYEQELLTLKDVDAGTADWMGSRTAVLHRMNYLLKKMRLAGDKIEMLEKENARLRKVLSK</sequence>